<dbReference type="OrthoDB" id="9792579at2"/>
<evidence type="ECO:0000256" key="1">
    <source>
        <dbReference type="ARBA" id="ARBA00004651"/>
    </source>
</evidence>
<keyword evidence="5 6" id="KW-0472">Membrane</keyword>
<dbReference type="InterPro" id="IPR037294">
    <property type="entry name" value="ABC_BtuC-like"/>
</dbReference>
<keyword evidence="3 6" id="KW-0812">Transmembrane</keyword>
<dbReference type="PANTHER" id="PTHR43370:SF1">
    <property type="entry name" value="GUANOSINE ABC TRANSPORTER PERMEASE PROTEIN NUPQ"/>
    <property type="match status" value="1"/>
</dbReference>
<sequence length="307" mass="32983">MEQYKDLIFSASFFFVIIRVCVPLMFASMSAYTANLSGLPNIAVEGIMLIAAIMGVLGSVWTHSAWLGLLVAIASGILMALILAFSAIKLKTTPIMGGIALNVFASSFTVFLLFVITGSKGTTASLPSKVLPTIHIPIIKDIPILGEIISGHNVLAYICMITAVLVYILVYKTKFGLHMRASGLDENAARSVGINVNRVRFTSLILSGILAAMGGAYLSMGYLSFFTANMTASRGWIGIAAEAMGRGNFITVLLTTLVFGVFDAITNVLSLTNLPSELLQTIPYLAVFFAIIAYSIKEYNKKKRNNA</sequence>
<protein>
    <submittedName>
        <fullName evidence="7">Simple sugar transport system permease protein</fullName>
    </submittedName>
</protein>
<feature type="transmembrane region" description="Helical" evidence="6">
    <location>
        <begin position="94"/>
        <end position="116"/>
    </location>
</feature>
<organism evidence="7 8">
    <name type="scientific">Anaerorhabdus furcosa</name>
    <dbReference type="NCBI Taxonomy" id="118967"/>
    <lineage>
        <taxon>Bacteria</taxon>
        <taxon>Bacillati</taxon>
        <taxon>Bacillota</taxon>
        <taxon>Erysipelotrichia</taxon>
        <taxon>Erysipelotrichales</taxon>
        <taxon>Erysipelotrichaceae</taxon>
        <taxon>Anaerorhabdus</taxon>
    </lineage>
</organism>
<evidence type="ECO:0000256" key="4">
    <source>
        <dbReference type="ARBA" id="ARBA00022989"/>
    </source>
</evidence>
<name>A0A1T4ME75_9FIRM</name>
<dbReference type="STRING" id="118967.SAMN02745191_1211"/>
<feature type="transmembrane region" description="Helical" evidence="6">
    <location>
        <begin position="38"/>
        <end position="58"/>
    </location>
</feature>
<dbReference type="Gene3D" id="1.10.3470.10">
    <property type="entry name" value="ABC transporter involved in vitamin B12 uptake, BtuC"/>
    <property type="match status" value="1"/>
</dbReference>
<proteinExistence type="predicted"/>
<keyword evidence="8" id="KW-1185">Reference proteome</keyword>
<dbReference type="GO" id="GO:0005886">
    <property type="term" value="C:plasma membrane"/>
    <property type="evidence" value="ECO:0007669"/>
    <property type="project" value="UniProtKB-SubCell"/>
</dbReference>
<dbReference type="PANTHER" id="PTHR43370">
    <property type="entry name" value="SUGAR ABC TRANSPORTER INTEGRAL MEMBRANE PROTEIN-RELATED"/>
    <property type="match status" value="1"/>
</dbReference>
<evidence type="ECO:0000313" key="7">
    <source>
        <dbReference type="EMBL" id="SJZ65078.1"/>
    </source>
</evidence>
<keyword evidence="2" id="KW-1003">Cell membrane</keyword>
<evidence type="ECO:0000313" key="8">
    <source>
        <dbReference type="Proteomes" id="UP000243297"/>
    </source>
</evidence>
<comment type="subcellular location">
    <subcellularLocation>
        <location evidence="1">Cell membrane</location>
        <topology evidence="1">Multi-pass membrane protein</topology>
    </subcellularLocation>
</comment>
<accession>A0A1T4ME75</accession>
<evidence type="ECO:0000256" key="3">
    <source>
        <dbReference type="ARBA" id="ARBA00022692"/>
    </source>
</evidence>
<keyword evidence="7" id="KW-0762">Sugar transport</keyword>
<feature type="transmembrane region" description="Helical" evidence="6">
    <location>
        <begin position="7"/>
        <end position="26"/>
    </location>
</feature>
<keyword evidence="7" id="KW-0813">Transport</keyword>
<gene>
    <name evidence="7" type="ORF">SAMN02745191_1211</name>
</gene>
<dbReference type="AlphaFoldDB" id="A0A1T4ME75"/>
<dbReference type="RefSeq" id="WP_078711622.1">
    <property type="nucleotide sequence ID" value="NZ_FUWY01000003.1"/>
</dbReference>
<keyword evidence="4 6" id="KW-1133">Transmembrane helix</keyword>
<evidence type="ECO:0000256" key="5">
    <source>
        <dbReference type="ARBA" id="ARBA00023136"/>
    </source>
</evidence>
<feature type="transmembrane region" description="Helical" evidence="6">
    <location>
        <begin position="204"/>
        <end position="228"/>
    </location>
</feature>
<evidence type="ECO:0000256" key="6">
    <source>
        <dbReference type="SAM" id="Phobius"/>
    </source>
</evidence>
<reference evidence="8" key="1">
    <citation type="submission" date="2017-02" db="EMBL/GenBank/DDBJ databases">
        <authorList>
            <person name="Varghese N."/>
            <person name="Submissions S."/>
        </authorList>
    </citation>
    <scope>NUCLEOTIDE SEQUENCE [LARGE SCALE GENOMIC DNA]</scope>
    <source>
        <strain evidence="8">ATCC 25662</strain>
    </source>
</reference>
<dbReference type="Proteomes" id="UP000243297">
    <property type="component" value="Unassembled WGS sequence"/>
</dbReference>
<dbReference type="EMBL" id="FUWY01000003">
    <property type="protein sequence ID" value="SJZ65078.1"/>
    <property type="molecule type" value="Genomic_DNA"/>
</dbReference>
<feature type="transmembrane region" description="Helical" evidence="6">
    <location>
        <begin position="65"/>
        <end position="88"/>
    </location>
</feature>
<dbReference type="InterPro" id="IPR001851">
    <property type="entry name" value="ABC_transp_permease"/>
</dbReference>
<feature type="transmembrane region" description="Helical" evidence="6">
    <location>
        <begin position="278"/>
        <end position="296"/>
    </location>
</feature>
<feature type="transmembrane region" description="Helical" evidence="6">
    <location>
        <begin position="154"/>
        <end position="171"/>
    </location>
</feature>
<dbReference type="GO" id="GO:0022857">
    <property type="term" value="F:transmembrane transporter activity"/>
    <property type="evidence" value="ECO:0007669"/>
    <property type="project" value="InterPro"/>
</dbReference>
<evidence type="ECO:0000256" key="2">
    <source>
        <dbReference type="ARBA" id="ARBA00022475"/>
    </source>
</evidence>
<feature type="transmembrane region" description="Helical" evidence="6">
    <location>
        <begin position="249"/>
        <end position="272"/>
    </location>
</feature>
<dbReference type="CDD" id="cd06580">
    <property type="entry name" value="TM_PBP1_transp_TpRbsC_like"/>
    <property type="match status" value="1"/>
</dbReference>
<dbReference type="Pfam" id="PF02653">
    <property type="entry name" value="BPD_transp_2"/>
    <property type="match status" value="1"/>
</dbReference>